<name>A0A9Q1FJS4_SYNKA</name>
<sequence length="206" mass="22653">MQLAGQVGRVLLTCVIWTAVPVLLWSDFKLAYVTEHSLYMCSCVHGLAPCGVINSSQCNCDDRPLSTLHRGDSSGPVHKRLTVWYTSPLHVALLLNNSEVRHLSLVRCKAPGPRGASYQYFTVQRLERLTVSYWQGELGHSVDLGPHTEEERVAVIHTSILTGKATLKAYTVQTKVDANGVLPFPNICMSPAGLPATAVMFVTFLY</sequence>
<dbReference type="Pfam" id="PF15137">
    <property type="entry name" value="ECPIP"/>
    <property type="match status" value="1"/>
</dbReference>
<dbReference type="InterPro" id="IPR029250">
    <property type="entry name" value="ECPIP"/>
</dbReference>
<evidence type="ECO:0000313" key="2">
    <source>
        <dbReference type="Proteomes" id="UP001152622"/>
    </source>
</evidence>
<accession>A0A9Q1FJS4</accession>
<dbReference type="OrthoDB" id="8547757at2759"/>
<comment type="caution">
    <text evidence="1">The sequence shown here is derived from an EMBL/GenBank/DDBJ whole genome shotgun (WGS) entry which is preliminary data.</text>
</comment>
<protein>
    <submittedName>
        <fullName evidence="1">Uncharacterized protein</fullName>
    </submittedName>
</protein>
<gene>
    <name evidence="1" type="ORF">SKAU_G00167720</name>
</gene>
<keyword evidence="2" id="KW-1185">Reference proteome</keyword>
<reference evidence="1" key="1">
    <citation type="journal article" date="2023" name="Science">
        <title>Genome structures resolve the early diversification of teleost fishes.</title>
        <authorList>
            <person name="Parey E."/>
            <person name="Louis A."/>
            <person name="Montfort J."/>
            <person name="Bouchez O."/>
            <person name="Roques C."/>
            <person name="Iampietro C."/>
            <person name="Lluch J."/>
            <person name="Castinel A."/>
            <person name="Donnadieu C."/>
            <person name="Desvignes T."/>
            <person name="Floi Bucao C."/>
            <person name="Jouanno E."/>
            <person name="Wen M."/>
            <person name="Mejri S."/>
            <person name="Dirks R."/>
            <person name="Jansen H."/>
            <person name="Henkel C."/>
            <person name="Chen W.J."/>
            <person name="Zahm M."/>
            <person name="Cabau C."/>
            <person name="Klopp C."/>
            <person name="Thompson A.W."/>
            <person name="Robinson-Rechavi M."/>
            <person name="Braasch I."/>
            <person name="Lecointre G."/>
            <person name="Bobe J."/>
            <person name="Postlethwait J.H."/>
            <person name="Berthelot C."/>
            <person name="Roest Crollius H."/>
            <person name="Guiguen Y."/>
        </authorList>
    </citation>
    <scope>NUCLEOTIDE SEQUENCE</scope>
    <source>
        <strain evidence="1">WJC10195</strain>
    </source>
</reference>
<dbReference type="AlphaFoldDB" id="A0A9Q1FJS4"/>
<proteinExistence type="predicted"/>
<evidence type="ECO:0000313" key="1">
    <source>
        <dbReference type="EMBL" id="KAJ8360247.1"/>
    </source>
</evidence>
<dbReference type="EMBL" id="JAINUF010000005">
    <property type="protein sequence ID" value="KAJ8360247.1"/>
    <property type="molecule type" value="Genomic_DNA"/>
</dbReference>
<dbReference type="Proteomes" id="UP001152622">
    <property type="component" value="Chromosome 5"/>
</dbReference>
<organism evidence="1 2">
    <name type="scientific">Synaphobranchus kaupii</name>
    <name type="common">Kaup's arrowtooth eel</name>
    <dbReference type="NCBI Taxonomy" id="118154"/>
    <lineage>
        <taxon>Eukaryota</taxon>
        <taxon>Metazoa</taxon>
        <taxon>Chordata</taxon>
        <taxon>Craniata</taxon>
        <taxon>Vertebrata</taxon>
        <taxon>Euteleostomi</taxon>
        <taxon>Actinopterygii</taxon>
        <taxon>Neopterygii</taxon>
        <taxon>Teleostei</taxon>
        <taxon>Anguilliformes</taxon>
        <taxon>Synaphobranchidae</taxon>
        <taxon>Synaphobranchus</taxon>
    </lineage>
</organism>